<dbReference type="SMART" id="SM00156">
    <property type="entry name" value="PP2Ac"/>
    <property type="match status" value="1"/>
</dbReference>
<sequence>MEKPFPQWLISRGEPIVCTVFRIMHGRQSLKVVVYPLFVGIFAGKTCVCLYSFSKFDKLLDNTQTKQTAPEYELDVNCFEFNSNLVMFEESSRKYFQDKLLEDHRIHKLDVSDIIDPAIKSALYVLYELRTNFKPLHGYKFEYGESSHQWNGPSKLTYDVIANLIQAAKPILLKDNSVVRIQPPCYCIGDLHGNYRDATALAQLFRLVPATTICTCKYLFLGDYVDRGTHQIEVICFLIALKVLAPDMVFMLRGNHECSRVNGSIETYGKMSFLGQCQSQYGHKGGYDVWNMFNNLFKCLPLCAVVDNKLFCVHGGIAHELCTESLCALQLIDTFERPCDCQDPLINEMLWCDPADSSEEGLIKTKGRDGFGPSRRGKGTYIFGKDAIQTFLKNSGLRFIIRAHQSEEMGIGLRQNNRVVTVFSSSHYCGLTNCAAGLLINNGTMTAVVINGRDYVRIKDEESIKAVWANSETESFSEFSHMENLC</sequence>
<dbReference type="VEuPathDB" id="AmoebaDB:EIN_152740"/>
<dbReference type="CDD" id="cd00144">
    <property type="entry name" value="MPP_PPP_family"/>
    <property type="match status" value="1"/>
</dbReference>
<dbReference type="EC" id="3.1.3.16" evidence="1"/>
<dbReference type="PANTHER" id="PTHR11668">
    <property type="entry name" value="SERINE/THREONINE PROTEIN PHOSPHATASE"/>
    <property type="match status" value="1"/>
</dbReference>
<dbReference type="PROSITE" id="PS00125">
    <property type="entry name" value="SER_THR_PHOSPHATASE"/>
    <property type="match status" value="1"/>
</dbReference>
<evidence type="ECO:0000256" key="2">
    <source>
        <dbReference type="SAM" id="Phobius"/>
    </source>
</evidence>
<dbReference type="GO" id="GO:0005737">
    <property type="term" value="C:cytoplasm"/>
    <property type="evidence" value="ECO:0007669"/>
    <property type="project" value="TreeGrafter"/>
</dbReference>
<dbReference type="OrthoDB" id="24915at2759"/>
<dbReference type="Gene3D" id="3.60.21.10">
    <property type="match status" value="1"/>
</dbReference>
<keyword evidence="2" id="KW-0472">Membrane</keyword>
<organism evidence="4 5">
    <name type="scientific">Entamoeba invadens IP1</name>
    <dbReference type="NCBI Taxonomy" id="370355"/>
    <lineage>
        <taxon>Eukaryota</taxon>
        <taxon>Amoebozoa</taxon>
        <taxon>Evosea</taxon>
        <taxon>Archamoebae</taxon>
        <taxon>Mastigamoebida</taxon>
        <taxon>Entamoebidae</taxon>
        <taxon>Entamoeba</taxon>
    </lineage>
</organism>
<keyword evidence="1 4" id="KW-0378">Hydrolase</keyword>
<keyword evidence="5" id="KW-1185">Reference proteome</keyword>
<dbReference type="PRINTS" id="PR00114">
    <property type="entry name" value="STPHPHTASE"/>
</dbReference>
<dbReference type="OMA" id="FRPRHGY"/>
<dbReference type="RefSeq" id="XP_004258048.1">
    <property type="nucleotide sequence ID" value="XM_004258000.1"/>
</dbReference>
<evidence type="ECO:0000313" key="4">
    <source>
        <dbReference type="EMBL" id="ELP91277.1"/>
    </source>
</evidence>
<dbReference type="Pfam" id="PF00149">
    <property type="entry name" value="Metallophos"/>
    <property type="match status" value="1"/>
</dbReference>
<feature type="transmembrane region" description="Helical" evidence="2">
    <location>
        <begin position="32"/>
        <end position="53"/>
    </location>
</feature>
<keyword evidence="2" id="KW-1133">Transmembrane helix</keyword>
<dbReference type="SUPFAM" id="SSF56300">
    <property type="entry name" value="Metallo-dependent phosphatases"/>
    <property type="match status" value="1"/>
</dbReference>
<name>A0A0A1U8V4_ENTIV</name>
<dbReference type="InterPro" id="IPR050341">
    <property type="entry name" value="PP1_catalytic_subunit"/>
</dbReference>
<dbReference type="InterPro" id="IPR004843">
    <property type="entry name" value="Calcineurin-like_PHP"/>
</dbReference>
<dbReference type="GO" id="GO:0005634">
    <property type="term" value="C:nucleus"/>
    <property type="evidence" value="ECO:0007669"/>
    <property type="project" value="TreeGrafter"/>
</dbReference>
<dbReference type="Proteomes" id="UP000014680">
    <property type="component" value="Unassembled WGS sequence"/>
</dbReference>
<dbReference type="InterPro" id="IPR006186">
    <property type="entry name" value="Ser/Thr-sp_prot-phosphatase"/>
</dbReference>
<evidence type="ECO:0000259" key="3">
    <source>
        <dbReference type="PROSITE" id="PS00125"/>
    </source>
</evidence>
<dbReference type="GeneID" id="14890186"/>
<dbReference type="EMBL" id="KB206474">
    <property type="protein sequence ID" value="ELP91277.1"/>
    <property type="molecule type" value="Genomic_DNA"/>
</dbReference>
<dbReference type="PANTHER" id="PTHR11668:SF496">
    <property type="entry name" value="SERINE_THREONINE-PROTEIN PHOSPHATASE"/>
    <property type="match status" value="1"/>
</dbReference>
<gene>
    <name evidence="4" type="ORF">EIN_152740</name>
</gene>
<comment type="similarity">
    <text evidence="1">Belongs to the PPP phosphatase family.</text>
</comment>
<dbReference type="GO" id="GO:0004722">
    <property type="term" value="F:protein serine/threonine phosphatase activity"/>
    <property type="evidence" value="ECO:0007669"/>
    <property type="project" value="UniProtKB-EC"/>
</dbReference>
<proteinExistence type="inferred from homology"/>
<feature type="domain" description="Serine/threonine specific protein phosphatases" evidence="3">
    <location>
        <begin position="252"/>
        <end position="257"/>
    </location>
</feature>
<protein>
    <recommendedName>
        <fullName evidence="1">Serine/threonine-protein phosphatase</fullName>
        <ecNumber evidence="1">3.1.3.16</ecNumber>
    </recommendedName>
</protein>
<reference evidence="4 5" key="1">
    <citation type="submission" date="2012-10" db="EMBL/GenBank/DDBJ databases">
        <authorList>
            <person name="Zafar N."/>
            <person name="Inman J."/>
            <person name="Hall N."/>
            <person name="Lorenzi H."/>
            <person name="Caler E."/>
        </authorList>
    </citation>
    <scope>NUCLEOTIDE SEQUENCE [LARGE SCALE GENOMIC DNA]</scope>
    <source>
        <strain evidence="4 5">IP1</strain>
    </source>
</reference>
<dbReference type="KEGG" id="eiv:EIN_152740"/>
<dbReference type="AlphaFoldDB" id="A0A0A1U8V4"/>
<keyword evidence="2" id="KW-0812">Transmembrane</keyword>
<comment type="catalytic activity">
    <reaction evidence="1">
        <text>O-phospho-L-threonyl-[protein] + H2O = L-threonyl-[protein] + phosphate</text>
        <dbReference type="Rhea" id="RHEA:47004"/>
        <dbReference type="Rhea" id="RHEA-COMP:11060"/>
        <dbReference type="Rhea" id="RHEA-COMP:11605"/>
        <dbReference type="ChEBI" id="CHEBI:15377"/>
        <dbReference type="ChEBI" id="CHEBI:30013"/>
        <dbReference type="ChEBI" id="CHEBI:43474"/>
        <dbReference type="ChEBI" id="CHEBI:61977"/>
        <dbReference type="EC" id="3.1.3.16"/>
    </reaction>
</comment>
<dbReference type="InterPro" id="IPR029052">
    <property type="entry name" value="Metallo-depent_PP-like"/>
</dbReference>
<evidence type="ECO:0000256" key="1">
    <source>
        <dbReference type="RuleBase" id="RU004273"/>
    </source>
</evidence>
<evidence type="ECO:0000313" key="5">
    <source>
        <dbReference type="Proteomes" id="UP000014680"/>
    </source>
</evidence>
<accession>A0A0A1U8V4</accession>